<organism evidence="2 3">
    <name type="scientific">Brevundimonas vitisensis</name>
    <dbReference type="NCBI Taxonomy" id="2800818"/>
    <lineage>
        <taxon>Bacteria</taxon>
        <taxon>Pseudomonadati</taxon>
        <taxon>Pseudomonadota</taxon>
        <taxon>Alphaproteobacteria</taxon>
        <taxon>Caulobacterales</taxon>
        <taxon>Caulobacteraceae</taxon>
        <taxon>Brevundimonas</taxon>
    </lineage>
</organism>
<accession>A0ABX7BNS7</accession>
<evidence type="ECO:0000313" key="3">
    <source>
        <dbReference type="Proteomes" id="UP000595448"/>
    </source>
</evidence>
<proteinExistence type="predicted"/>
<feature type="domain" description="EAL" evidence="1">
    <location>
        <begin position="272"/>
        <end position="519"/>
    </location>
</feature>
<dbReference type="PROSITE" id="PS50883">
    <property type="entry name" value="EAL"/>
    <property type="match status" value="1"/>
</dbReference>
<dbReference type="SMART" id="SM00052">
    <property type="entry name" value="EAL"/>
    <property type="match status" value="1"/>
</dbReference>
<evidence type="ECO:0000313" key="2">
    <source>
        <dbReference type="EMBL" id="QQQ18528.1"/>
    </source>
</evidence>
<dbReference type="RefSeq" id="WP_201102898.1">
    <property type="nucleotide sequence ID" value="NZ_CP067977.1"/>
</dbReference>
<dbReference type="SUPFAM" id="SSF141868">
    <property type="entry name" value="EAL domain-like"/>
    <property type="match status" value="1"/>
</dbReference>
<name>A0ABX7BNS7_9CAUL</name>
<dbReference type="CDD" id="cd01948">
    <property type="entry name" value="EAL"/>
    <property type="match status" value="1"/>
</dbReference>
<dbReference type="InterPro" id="IPR050706">
    <property type="entry name" value="Cyclic-di-GMP_PDE-like"/>
</dbReference>
<dbReference type="InterPro" id="IPR035919">
    <property type="entry name" value="EAL_sf"/>
</dbReference>
<dbReference type="EMBL" id="CP067977">
    <property type="protein sequence ID" value="QQQ18528.1"/>
    <property type="molecule type" value="Genomic_DNA"/>
</dbReference>
<sequence length="529" mass="56410">MKMKSRLLGLAFASADLLLEIDGERRVAFAMGAGPSRGMDPSAAWTGRSLDSLLGKASLSAVTTALDAMAPGVRSQPIDILVHCGDGLVRRAQLRAFELPDLAPAVSCAITWEGPVFTLALPPVNEMLDAQGLLGRVRQAMTGPEARTDLAFDFIDVPGLDGTEEAHRRAATRIEAALQAASLDGSGAARLAPERFALVRTASDDRDLATDVREAAAIEGLTVEVASAHTSLSAGVVPGMALKALRFALEGCIRDGALSRPDVAFSDSLRRTMQDADRFRAMVRSREFQLQYQPIVDLNTRVTHHFEALARLGGTTGPASTIQMAEALGLIEGFDLAVAEKALGQMRRPGFGLIKIAVNVSGASLANDDYVNGLMRLTAATPDLRQRLLVEVTETSAITDMEAADDRLRALRRAGIRICLDDFGVGAASYDYLRRLSADTVKIDGTFIADIVTSERSRTLVSHLVQTCADLKMTTIAEMVENEAQAKAVTALKVTHGQGWLFGRPTNEPVLAAGPTAPARRLGEVVGWA</sequence>
<keyword evidence="3" id="KW-1185">Reference proteome</keyword>
<protein>
    <submittedName>
        <fullName evidence="2">EAL domain-containing protein</fullName>
    </submittedName>
</protein>
<dbReference type="PANTHER" id="PTHR33121">
    <property type="entry name" value="CYCLIC DI-GMP PHOSPHODIESTERASE PDEF"/>
    <property type="match status" value="1"/>
</dbReference>
<gene>
    <name evidence="2" type="ORF">JIP62_14765</name>
</gene>
<dbReference type="Proteomes" id="UP000595448">
    <property type="component" value="Chromosome"/>
</dbReference>
<dbReference type="Gene3D" id="3.20.20.450">
    <property type="entry name" value="EAL domain"/>
    <property type="match status" value="1"/>
</dbReference>
<reference evidence="2 3" key="1">
    <citation type="submission" date="2021-01" db="EMBL/GenBank/DDBJ databases">
        <title>Brevundimonas vitis sp. nov., an bacterium isolated from grape (Vitis vinifera).</title>
        <authorList>
            <person name="Jiang L."/>
            <person name="Lee J."/>
        </authorList>
    </citation>
    <scope>NUCLEOTIDE SEQUENCE [LARGE SCALE GENOMIC DNA]</scope>
    <source>
        <strain evidence="2 3">GRTSA-9</strain>
    </source>
</reference>
<dbReference type="InterPro" id="IPR001633">
    <property type="entry name" value="EAL_dom"/>
</dbReference>
<dbReference type="PANTHER" id="PTHR33121:SF79">
    <property type="entry name" value="CYCLIC DI-GMP PHOSPHODIESTERASE PDED-RELATED"/>
    <property type="match status" value="1"/>
</dbReference>
<dbReference type="Pfam" id="PF00563">
    <property type="entry name" value="EAL"/>
    <property type="match status" value="1"/>
</dbReference>
<evidence type="ECO:0000259" key="1">
    <source>
        <dbReference type="PROSITE" id="PS50883"/>
    </source>
</evidence>